<evidence type="ECO:0000313" key="3">
    <source>
        <dbReference type="Proteomes" id="UP000291072"/>
    </source>
</evidence>
<dbReference type="Pfam" id="PF04991">
    <property type="entry name" value="LicD"/>
    <property type="match status" value="1"/>
</dbReference>
<comment type="caution">
    <text evidence="2">The sequence shown here is derived from an EMBL/GenBank/DDBJ whole genome shotgun (WGS) entry which is preliminary data.</text>
</comment>
<dbReference type="PANTHER" id="PTHR43404:SF1">
    <property type="entry name" value="MNN4P"/>
    <property type="match status" value="1"/>
</dbReference>
<dbReference type="EMBL" id="PSZP01000003">
    <property type="protein sequence ID" value="TCG11824.1"/>
    <property type="molecule type" value="Genomic_DNA"/>
</dbReference>
<protein>
    <recommendedName>
        <fullName evidence="1">LicD/FKTN/FKRP nucleotidyltransferase domain-containing protein</fullName>
    </recommendedName>
</protein>
<evidence type="ECO:0000259" key="1">
    <source>
        <dbReference type="Pfam" id="PF04991"/>
    </source>
</evidence>
<gene>
    <name evidence="2" type="ORF">C4B25_00705</name>
</gene>
<dbReference type="Proteomes" id="UP000291072">
    <property type="component" value="Unassembled WGS sequence"/>
</dbReference>
<sequence>MKPIHKKLYKYLDTIRDFYEERGLKLTATAGTLLGAIRDKGIIEWDDDIDLQITERDAKKFLEITEEFEKKVGWNCYWHEPINGYKFLDKKGNEIPVDIFVLRPTIKKISLFKKIKINLILIKIIKMSSVKCFRNKKHKIITRIAKPIAHMLIWGKKTYSDVEKLMRDEYSELYAELSSPIVRGKTLIDLKDTKEVIEVPFGETKMYVYKNFEKKLEREYGDWRTPKVWADHGNE</sequence>
<name>A0A4R0XTK0_9MOLU</name>
<dbReference type="GO" id="GO:0009100">
    <property type="term" value="P:glycoprotein metabolic process"/>
    <property type="evidence" value="ECO:0007669"/>
    <property type="project" value="UniProtKB-ARBA"/>
</dbReference>
<reference evidence="2 3" key="1">
    <citation type="submission" date="2018-02" db="EMBL/GenBank/DDBJ databases">
        <title>Mycoplasma marinum and Mycoplasma todarodis sp. nov., moderately halophilic and psychrotolerant mycoplasmas isolated from cephalopods.</title>
        <authorList>
            <person name="Viver T."/>
        </authorList>
    </citation>
    <scope>NUCLEOTIDE SEQUENCE [LARGE SCALE GENOMIC DNA]</scope>
    <source>
        <strain evidence="2 3">5H</strain>
    </source>
</reference>
<dbReference type="PANTHER" id="PTHR43404">
    <property type="entry name" value="LIPOPOLYSACCHARIDE CHOLINEPHOSPHOTRANSFERASE LICD"/>
    <property type="match status" value="1"/>
</dbReference>
<dbReference type="OrthoDB" id="9786100at2"/>
<accession>A0A4R0XTK0</accession>
<dbReference type="InterPro" id="IPR052942">
    <property type="entry name" value="LPS_cholinephosphotransferase"/>
</dbReference>
<proteinExistence type="predicted"/>
<dbReference type="InterPro" id="IPR007074">
    <property type="entry name" value="LicD/FKTN/FKRP_NTP_transf"/>
</dbReference>
<dbReference type="RefSeq" id="WP_131613145.1">
    <property type="nucleotide sequence ID" value="NZ_PSZP01000003.1"/>
</dbReference>
<feature type="domain" description="LicD/FKTN/FKRP nucleotidyltransferase" evidence="1">
    <location>
        <begin position="21"/>
        <end position="221"/>
    </location>
</feature>
<dbReference type="AlphaFoldDB" id="A0A4R0XTK0"/>
<organism evidence="2 3">
    <name type="scientific">Mycoplasma todarodis</name>
    <dbReference type="NCBI Taxonomy" id="1937191"/>
    <lineage>
        <taxon>Bacteria</taxon>
        <taxon>Bacillati</taxon>
        <taxon>Mycoplasmatota</taxon>
        <taxon>Mollicutes</taxon>
        <taxon>Mycoplasmataceae</taxon>
        <taxon>Mycoplasma</taxon>
    </lineage>
</organism>
<keyword evidence="3" id="KW-1185">Reference proteome</keyword>
<evidence type="ECO:0000313" key="2">
    <source>
        <dbReference type="EMBL" id="TCG11824.1"/>
    </source>
</evidence>